<proteinExistence type="predicted"/>
<keyword evidence="2" id="KW-1185">Reference proteome</keyword>
<evidence type="ECO:0000313" key="1">
    <source>
        <dbReference type="EMBL" id="CAG8600877.1"/>
    </source>
</evidence>
<organism evidence="1 2">
    <name type="scientific">Ambispora leptoticha</name>
    <dbReference type="NCBI Taxonomy" id="144679"/>
    <lineage>
        <taxon>Eukaryota</taxon>
        <taxon>Fungi</taxon>
        <taxon>Fungi incertae sedis</taxon>
        <taxon>Mucoromycota</taxon>
        <taxon>Glomeromycotina</taxon>
        <taxon>Glomeromycetes</taxon>
        <taxon>Archaeosporales</taxon>
        <taxon>Ambisporaceae</taxon>
        <taxon>Ambispora</taxon>
    </lineage>
</organism>
<evidence type="ECO:0000313" key="2">
    <source>
        <dbReference type="Proteomes" id="UP000789508"/>
    </source>
</evidence>
<comment type="caution">
    <text evidence="1">The sequence shown here is derived from an EMBL/GenBank/DDBJ whole genome shotgun (WGS) entry which is preliminary data.</text>
</comment>
<dbReference type="EMBL" id="CAJVPS010004206">
    <property type="protein sequence ID" value="CAG8600877.1"/>
    <property type="molecule type" value="Genomic_DNA"/>
</dbReference>
<protein>
    <submittedName>
        <fullName evidence="1">4554_t:CDS:1</fullName>
    </submittedName>
</protein>
<gene>
    <name evidence="1" type="ORF">ALEPTO_LOCUS8139</name>
</gene>
<name>A0A9N9CHT5_9GLOM</name>
<accession>A0A9N9CHT5</accession>
<dbReference type="AlphaFoldDB" id="A0A9N9CHT5"/>
<dbReference type="Proteomes" id="UP000789508">
    <property type="component" value="Unassembled WGS sequence"/>
</dbReference>
<reference evidence="1" key="1">
    <citation type="submission" date="2021-06" db="EMBL/GenBank/DDBJ databases">
        <authorList>
            <person name="Kallberg Y."/>
            <person name="Tangrot J."/>
            <person name="Rosling A."/>
        </authorList>
    </citation>
    <scope>NUCLEOTIDE SEQUENCE</scope>
    <source>
        <strain evidence="1">FL130A</strain>
    </source>
</reference>
<sequence length="91" mass="10764">MRLLFIEAVSRSAKEQVEPTFTRFLIEKGLKPEEFFHLISTDQFKWRYAWLLGDAKHVIAEFYRYGFGTVKDIHESLYWCRRTIKCGSLGG</sequence>